<comment type="subcellular location">
    <subcellularLocation>
        <location evidence="1">Cell outer membrane</location>
        <topology evidence="1">Multi-pass membrane protein</topology>
    </subcellularLocation>
</comment>
<name>A0A1D7QCA4_9SPHI</name>
<sequence>MKLYYITLLLLFCTISIYAQGDIEVTGTVKDIHNKPIPGVTVVVKDRPGLGTMTTETGHYKIKTGMYSTLIFSFLGFEKQEIQIAGKTVISILLKESEANVLTDVVVTGTGLQKKVTVTGAITTVNVKDLRTPTGNITNALAGNVAGVIAMQGSGEPGNNRSEFWIRGISTFGANTAALVLVDGFERAFNEINVEDIESFSILKDASATAIYGSKGANGVVLITTKKGHAGKININGKTEYGYLTRTRTPEFVDGPTYAGLVNEAKTTRNQEPLYTDIELMLFKNGLDPDLYPNVNWQDVMLRDGANTYRASLNLDGGGSTVRYYVSGSFIEEEGMYKSDKSLKDYNTNANMSRSNYRANVDMDITKTTLLKLGVSGFLEKQNFPGLTSGIWNSLVGQSPVSTPVMYSNGLVPSFGTGDRTNPWVLATQTGYREFWKNKNEINVTLEQKLDFLTKGLQTIVRFAYDTNNDNNINRMKWPEQYNVERRRDRDGNLIMKRVSPERLMYQESNAWGERINVLETDLIYNTVINERHNIGALIKYNQREQRETSNVGGDIIKGIARRNMGVSGRLMYGYRDRYLAEFNFGYTGSENFKIGHQFGFFPAVSVGWNISEESFLKKKTKWLDLFKVRYSYGEVGNDNFGANRFPYLSEIKERAGYNFGESISPNIYTGLYFSQVASDQLTWEVAKKHNLGFDVNVLGNLFSFRLDAFKDTREKIFKRRDHLPAMVGVPSKPWANVGKMESRGFDGQLNFNKRFNEVEFTLRGNVTYAKNKVLEFDEEANNLPYRMTQGYRFGQARGLIDLGLFQSYEEIRNSPKQTFGEYMPGDVKYKDVNGDGIINNDDVVPIGASRVPSLIYGFGFSVLWKGFDINIHLQGAGSSSYFINGASVYPFVDSGWGNVLTEVGDPKNRWISKEISGNPATENPNAKYPRLSYGGNANNYRESTYWLRDGAYLRLKNVELGYTLPSRLMSSIHVNKARVYVMGYNLAVWDSLKIWDPELGSGNGMNYPISKTITLGLTVNF</sequence>
<keyword evidence="1" id="KW-0812">Transmembrane</keyword>
<proteinExistence type="inferred from homology"/>
<dbReference type="InterPro" id="IPR037066">
    <property type="entry name" value="Plug_dom_sf"/>
</dbReference>
<feature type="domain" description="TonB-dependent receptor plug" evidence="3">
    <location>
        <begin position="115"/>
        <end position="220"/>
    </location>
</feature>
<dbReference type="SUPFAM" id="SSF56935">
    <property type="entry name" value="Porins"/>
    <property type="match status" value="1"/>
</dbReference>
<dbReference type="InterPro" id="IPR018247">
    <property type="entry name" value="EF_Hand_1_Ca_BS"/>
</dbReference>
<dbReference type="Pfam" id="PF13715">
    <property type="entry name" value="CarbopepD_reg_2"/>
    <property type="match status" value="1"/>
</dbReference>
<dbReference type="InterPro" id="IPR008969">
    <property type="entry name" value="CarboxyPept-like_regulatory"/>
</dbReference>
<dbReference type="Proteomes" id="UP000094313">
    <property type="component" value="Chromosome"/>
</dbReference>
<dbReference type="PROSITE" id="PS52016">
    <property type="entry name" value="TONB_DEPENDENT_REC_3"/>
    <property type="match status" value="1"/>
</dbReference>
<dbReference type="Gene3D" id="2.170.130.10">
    <property type="entry name" value="TonB-dependent receptor, plug domain"/>
    <property type="match status" value="1"/>
</dbReference>
<dbReference type="PROSITE" id="PS00018">
    <property type="entry name" value="EF_HAND_1"/>
    <property type="match status" value="1"/>
</dbReference>
<evidence type="ECO:0000256" key="1">
    <source>
        <dbReference type="PROSITE-ProRule" id="PRU01360"/>
    </source>
</evidence>
<keyword evidence="2" id="KW-0732">Signal</keyword>
<keyword evidence="1" id="KW-0472">Membrane</keyword>
<dbReference type="FunFam" id="2.170.130.10:FF:000003">
    <property type="entry name" value="SusC/RagA family TonB-linked outer membrane protein"/>
    <property type="match status" value="1"/>
</dbReference>
<keyword evidence="5" id="KW-1185">Reference proteome</keyword>
<dbReference type="AlphaFoldDB" id="A0A1D7QCA4"/>
<dbReference type="NCBIfam" id="TIGR04056">
    <property type="entry name" value="OMP_RagA_SusC"/>
    <property type="match status" value="1"/>
</dbReference>
<dbReference type="OrthoDB" id="601197at2"/>
<comment type="similarity">
    <text evidence="1">Belongs to the TonB-dependent receptor family.</text>
</comment>
<reference evidence="4 5" key="1">
    <citation type="submission" date="2016-08" db="EMBL/GenBank/DDBJ databases">
        <authorList>
            <person name="Seilhamer J.J."/>
        </authorList>
    </citation>
    <scope>NUCLEOTIDE SEQUENCE [LARGE SCALE GENOMIC DNA]</scope>
    <source>
        <strain evidence="4 5">DX4</strain>
    </source>
</reference>
<dbReference type="InterPro" id="IPR023997">
    <property type="entry name" value="TonB-dep_OMP_SusC/RagA_CS"/>
</dbReference>
<protein>
    <submittedName>
        <fullName evidence="4">SusC/RagA family protein</fullName>
    </submittedName>
</protein>
<accession>A0A1D7QCA4</accession>
<dbReference type="EMBL" id="CP017141">
    <property type="protein sequence ID" value="AOM76336.1"/>
    <property type="molecule type" value="Genomic_DNA"/>
</dbReference>
<dbReference type="SUPFAM" id="SSF49464">
    <property type="entry name" value="Carboxypeptidase regulatory domain-like"/>
    <property type="match status" value="1"/>
</dbReference>
<keyword evidence="1" id="KW-1134">Transmembrane beta strand</keyword>
<feature type="chain" id="PRO_5009098384" evidence="2">
    <location>
        <begin position="20"/>
        <end position="1022"/>
    </location>
</feature>
<dbReference type="KEGG" id="psty:BFS30_03695"/>
<organism evidence="4 5">
    <name type="scientific">Pedobacter steynii</name>
    <dbReference type="NCBI Taxonomy" id="430522"/>
    <lineage>
        <taxon>Bacteria</taxon>
        <taxon>Pseudomonadati</taxon>
        <taxon>Bacteroidota</taxon>
        <taxon>Sphingobacteriia</taxon>
        <taxon>Sphingobacteriales</taxon>
        <taxon>Sphingobacteriaceae</taxon>
        <taxon>Pedobacter</taxon>
    </lineage>
</organism>
<keyword evidence="1" id="KW-0998">Cell outer membrane</keyword>
<dbReference type="Pfam" id="PF07715">
    <property type="entry name" value="Plug"/>
    <property type="match status" value="1"/>
</dbReference>
<evidence type="ECO:0000256" key="2">
    <source>
        <dbReference type="SAM" id="SignalP"/>
    </source>
</evidence>
<dbReference type="InterPro" id="IPR039426">
    <property type="entry name" value="TonB-dep_rcpt-like"/>
</dbReference>
<dbReference type="InterPro" id="IPR012910">
    <property type="entry name" value="Plug_dom"/>
</dbReference>
<evidence type="ECO:0000313" key="4">
    <source>
        <dbReference type="EMBL" id="AOM76336.1"/>
    </source>
</evidence>
<dbReference type="GO" id="GO:0009279">
    <property type="term" value="C:cell outer membrane"/>
    <property type="evidence" value="ECO:0007669"/>
    <property type="project" value="UniProtKB-SubCell"/>
</dbReference>
<feature type="signal peptide" evidence="2">
    <location>
        <begin position="1"/>
        <end position="19"/>
    </location>
</feature>
<dbReference type="InterPro" id="IPR023996">
    <property type="entry name" value="TonB-dep_OMP_SusC/RagA"/>
</dbReference>
<dbReference type="RefSeq" id="WP_069378032.1">
    <property type="nucleotide sequence ID" value="NZ_CP017141.1"/>
</dbReference>
<evidence type="ECO:0000259" key="3">
    <source>
        <dbReference type="Pfam" id="PF07715"/>
    </source>
</evidence>
<keyword evidence="1" id="KW-0813">Transport</keyword>
<gene>
    <name evidence="4" type="ORF">BFS30_03695</name>
</gene>
<evidence type="ECO:0000313" key="5">
    <source>
        <dbReference type="Proteomes" id="UP000094313"/>
    </source>
</evidence>
<dbReference type="NCBIfam" id="TIGR04057">
    <property type="entry name" value="SusC_RagA_signa"/>
    <property type="match status" value="1"/>
</dbReference>